<proteinExistence type="predicted"/>
<evidence type="ECO:0000256" key="1">
    <source>
        <dbReference type="SAM" id="Phobius"/>
    </source>
</evidence>
<reference evidence="2 3" key="2">
    <citation type="submission" date="2008-10" db="EMBL/GenBank/DDBJ databases">
        <authorList>
            <person name="Fulton L."/>
            <person name="Clifton S."/>
            <person name="Fulton B."/>
            <person name="Xu J."/>
            <person name="Minx P."/>
            <person name="Pepin K.H."/>
            <person name="Johnson M."/>
            <person name="Bhonagiri V."/>
            <person name="Nash W.E."/>
            <person name="Mardis E.R."/>
            <person name="Wilson R.K."/>
        </authorList>
    </citation>
    <scope>NUCLEOTIDE SEQUENCE [LARGE SCALE GENOMIC DNA]</scope>
    <source>
        <strain evidence="2 3">DSM 18315</strain>
    </source>
</reference>
<feature type="transmembrane region" description="Helical" evidence="1">
    <location>
        <begin position="47"/>
        <end position="66"/>
    </location>
</feature>
<keyword evidence="1" id="KW-1133">Transmembrane helix</keyword>
<dbReference type="HOGENOM" id="CLU_2047430_0_0_10"/>
<organism evidence="2 3">
    <name type="scientific">Parabacteroides johnsonii DSM 18315</name>
    <dbReference type="NCBI Taxonomy" id="537006"/>
    <lineage>
        <taxon>Bacteria</taxon>
        <taxon>Pseudomonadati</taxon>
        <taxon>Bacteroidota</taxon>
        <taxon>Bacteroidia</taxon>
        <taxon>Bacteroidales</taxon>
        <taxon>Tannerellaceae</taxon>
        <taxon>Parabacteroides</taxon>
    </lineage>
</organism>
<comment type="caution">
    <text evidence="2">The sequence shown here is derived from an EMBL/GenBank/DDBJ whole genome shotgun (WGS) entry which is preliminary data.</text>
</comment>
<protein>
    <submittedName>
        <fullName evidence="2">Uncharacterized protein</fullName>
    </submittedName>
</protein>
<accession>B7BG06</accession>
<dbReference type="Proteomes" id="UP000005510">
    <property type="component" value="Unassembled WGS sequence"/>
</dbReference>
<sequence length="125" mass="13827">MNGDHITVLTGMTVEVIIFMGTTALMETDRVARVRMITVMAVTTNRIIAIMVETVAMATLTVKAAITADLLTVTIALMATTIVLMAMTVLMETIVRTIVRLVRAMKTEERLIRSLRPAMLFRVMV</sequence>
<evidence type="ECO:0000313" key="3">
    <source>
        <dbReference type="Proteomes" id="UP000005510"/>
    </source>
</evidence>
<evidence type="ECO:0000313" key="2">
    <source>
        <dbReference type="EMBL" id="EEC94605.1"/>
    </source>
</evidence>
<gene>
    <name evidence="2" type="ORF">PRABACTJOHN_03991</name>
</gene>
<name>B7BG06_9BACT</name>
<feature type="transmembrane region" description="Helical" evidence="1">
    <location>
        <begin position="6"/>
        <end position="26"/>
    </location>
</feature>
<reference evidence="2 3" key="1">
    <citation type="submission" date="2008-10" db="EMBL/GenBank/DDBJ databases">
        <title>Draft genome sequence of Parabacteroides johnsonii (DSM 18315).</title>
        <authorList>
            <person name="Sudarsanam P."/>
            <person name="Ley R."/>
            <person name="Guruge J."/>
            <person name="Turnbaugh P.J."/>
            <person name="Mahowald M."/>
            <person name="Liep D."/>
            <person name="Gordon J."/>
        </authorList>
    </citation>
    <scope>NUCLEOTIDE SEQUENCE [LARGE SCALE GENOMIC DNA]</scope>
    <source>
        <strain evidence="2 3">DSM 18315</strain>
    </source>
</reference>
<dbReference type="AlphaFoldDB" id="B7BG06"/>
<keyword evidence="1" id="KW-0812">Transmembrane</keyword>
<dbReference type="EMBL" id="ABYH01000400">
    <property type="protein sequence ID" value="EEC94605.1"/>
    <property type="molecule type" value="Genomic_DNA"/>
</dbReference>
<dbReference type="STRING" id="537006.PRABACTJOHN_03991"/>
<keyword evidence="1" id="KW-0472">Membrane</keyword>
<feature type="transmembrane region" description="Helical" evidence="1">
    <location>
        <begin position="72"/>
        <end position="95"/>
    </location>
</feature>